<comment type="caution">
    <text evidence="1">The sequence shown here is derived from an EMBL/GenBank/DDBJ whole genome shotgun (WGS) entry which is preliminary data.</text>
</comment>
<dbReference type="OrthoDB" id="8454348at2"/>
<evidence type="ECO:0000313" key="2">
    <source>
        <dbReference type="Proteomes" id="UP000094769"/>
    </source>
</evidence>
<proteinExistence type="predicted"/>
<sequence>MTPSAPKIGFDRFIPLEWAAAALRVRADFGTLDELDTLLDEAGLGAAARKKTRTVLNRLWLEPRPELSGFADKGVEIFKADPSAPVAALTWGMAIATYPFFGKVAELVGRLSALQGDCSSAELHRRMSETYGEREGTRRMTNMVIQSQASWGALERVENGKRLVRKDSIVVTNDQAVAWLIEAALRHVGKAVPIPTLPSLTVLYPFVLDQPIAYLASKSPNLEVRSEGSGSQSVGLRSWQ</sequence>
<dbReference type="AlphaFoldDB" id="A0A7Z1AFE0"/>
<organism evidence="1 2">
    <name type="scientific">Candidatus Thiodiazotropha endolucinida</name>
    <dbReference type="NCBI Taxonomy" id="1655433"/>
    <lineage>
        <taxon>Bacteria</taxon>
        <taxon>Pseudomonadati</taxon>
        <taxon>Pseudomonadota</taxon>
        <taxon>Gammaproteobacteria</taxon>
        <taxon>Chromatiales</taxon>
        <taxon>Sedimenticolaceae</taxon>
        <taxon>Candidatus Thiodiazotropha</taxon>
    </lineage>
</organism>
<reference evidence="1 2" key="1">
    <citation type="submission" date="2016-06" db="EMBL/GenBank/DDBJ databases">
        <title>Genome sequence of endosymbiont of Candidatus Endolucinida thiodiazotropha.</title>
        <authorList>
            <person name="Poehlein A."/>
            <person name="Koenig S."/>
            <person name="Heiden S.E."/>
            <person name="Thuermer A."/>
            <person name="Voget S."/>
            <person name="Daniel R."/>
            <person name="Markert S."/>
            <person name="Gros O."/>
            <person name="Schweder T."/>
        </authorList>
    </citation>
    <scope>NUCLEOTIDE SEQUENCE [LARGE SCALE GENOMIC DNA]</scope>
    <source>
        <strain evidence="1 2">COS</strain>
    </source>
</reference>
<dbReference type="EMBL" id="MARB01000009">
    <property type="protein sequence ID" value="ODJ87777.1"/>
    <property type="molecule type" value="Genomic_DNA"/>
</dbReference>
<keyword evidence="2" id="KW-1185">Reference proteome</keyword>
<dbReference type="Proteomes" id="UP000094769">
    <property type="component" value="Unassembled WGS sequence"/>
</dbReference>
<accession>A0A7Z1AFE0</accession>
<protein>
    <submittedName>
        <fullName evidence="1">Uncharacterized protein</fullName>
    </submittedName>
</protein>
<name>A0A7Z1AFE0_9GAMM</name>
<dbReference type="RefSeq" id="WP_069124258.1">
    <property type="nucleotide sequence ID" value="NZ_MARB01000009.1"/>
</dbReference>
<evidence type="ECO:0000313" key="1">
    <source>
        <dbReference type="EMBL" id="ODJ87777.1"/>
    </source>
</evidence>
<gene>
    <name evidence="1" type="ORF">CODIS_18850</name>
</gene>